<dbReference type="OrthoDB" id="775972at2759"/>
<gene>
    <name evidence="1" type="primary">TY1B-ER1</name>
    <name evidence="1" type="ORF">SNEC2469_LOCUS29621</name>
</gene>
<organism evidence="1 2">
    <name type="scientific">Symbiodinium necroappetens</name>
    <dbReference type="NCBI Taxonomy" id="1628268"/>
    <lineage>
        <taxon>Eukaryota</taxon>
        <taxon>Sar</taxon>
        <taxon>Alveolata</taxon>
        <taxon>Dinophyceae</taxon>
        <taxon>Suessiales</taxon>
        <taxon>Symbiodiniaceae</taxon>
        <taxon>Symbiodinium</taxon>
    </lineage>
</organism>
<dbReference type="AlphaFoldDB" id="A0A813B6Z5"/>
<comment type="caution">
    <text evidence="1">The sequence shown here is derived from an EMBL/GenBank/DDBJ whole genome shotgun (WGS) entry which is preliminary data.</text>
</comment>
<dbReference type="EMBL" id="CAJNJA010066982">
    <property type="protein sequence ID" value="CAE7891118.1"/>
    <property type="molecule type" value="Genomic_DNA"/>
</dbReference>
<accession>A0A813B6Z5</accession>
<sequence length="445" mass="49747">GEFETAFIGMLESHAIHSKVAGSHSPWQNGYAERHGALLGTAWAAIIAEYQSCGRTEMKTALACAVQGKNSVVSRSGHSAQLLAFGRQACFPDLLEEDIWSSASLGHALSIDSEVARMSEMRAAAKVALLRGDIRDKIKRALRRAPAGERRAFVPGELVYFWAPKMNKGRYRRDVGCWRGPGVVIMPDGHERYFVSWRGRCLLLSTANLKGAGYDTPADQDLRRKEVEAELEKGFLDMTDEPEPPDDQEATVVPQAPGLQPRRVPNGLGRKMTEARRMMQGLKSVKKTLGIPFDKDVWDQAPVAQGEGRDSRVESYDYLDDVPFSLKRKLAEAQQEQLQSQPGVSTKRLRTGDVANFIMVTLAEPELKKLKNPEVSHDDALANEWLPRGQVRKLAELLDMPLTAARFHRAPRKRLQNPGPRWRRHRVTVMLGEDPKQVMIAEEDP</sequence>
<keyword evidence="2" id="KW-1185">Reference proteome</keyword>
<name>A0A813B6Z5_9DINO</name>
<feature type="non-terminal residue" evidence="1">
    <location>
        <position position="445"/>
    </location>
</feature>
<proteinExistence type="predicted"/>
<evidence type="ECO:0000313" key="1">
    <source>
        <dbReference type="EMBL" id="CAE7891118.1"/>
    </source>
</evidence>
<dbReference type="Proteomes" id="UP000601435">
    <property type="component" value="Unassembled WGS sequence"/>
</dbReference>
<feature type="non-terminal residue" evidence="1">
    <location>
        <position position="1"/>
    </location>
</feature>
<protein>
    <submittedName>
        <fullName evidence="1">TY1B-ER1 protein</fullName>
    </submittedName>
</protein>
<evidence type="ECO:0000313" key="2">
    <source>
        <dbReference type="Proteomes" id="UP000601435"/>
    </source>
</evidence>
<reference evidence="1" key="1">
    <citation type="submission" date="2021-02" db="EMBL/GenBank/DDBJ databases">
        <authorList>
            <person name="Dougan E. K."/>
            <person name="Rhodes N."/>
            <person name="Thang M."/>
            <person name="Chan C."/>
        </authorList>
    </citation>
    <scope>NUCLEOTIDE SEQUENCE</scope>
</reference>